<geneLocation type="plasmid" evidence="2">
    <name>Plasmid2 dna</name>
</geneLocation>
<accession>A0A1Z4NC29</accession>
<sequence>MVKLKTQEYIAKYSAEFPDGRINRELPFPTDTISVVSDPKNWHCYPENVVRIYLSNYDQQVWVVGVGDYQHPTICNRVFEELDDACSFIVNRPDAISKQWLVESGFDFLEPPVSKAERIG</sequence>
<proteinExistence type="predicted"/>
<dbReference type="Proteomes" id="UP000218785">
    <property type="component" value="Plasmid plasmid2"/>
</dbReference>
<keyword evidence="1" id="KW-0614">Plasmid</keyword>
<protein>
    <submittedName>
        <fullName evidence="1">Uncharacterized protein</fullName>
    </submittedName>
</protein>
<organism evidence="1 2">
    <name type="scientific">Tolypothrix tenuis PCC 7101</name>
    <dbReference type="NCBI Taxonomy" id="231146"/>
    <lineage>
        <taxon>Bacteria</taxon>
        <taxon>Bacillati</taxon>
        <taxon>Cyanobacteriota</taxon>
        <taxon>Cyanophyceae</taxon>
        <taxon>Nostocales</taxon>
        <taxon>Tolypothrichaceae</taxon>
        <taxon>Tolypothrix</taxon>
    </lineage>
</organism>
<keyword evidence="2" id="KW-1185">Reference proteome</keyword>
<evidence type="ECO:0000313" key="1">
    <source>
        <dbReference type="EMBL" id="BAZ03232.1"/>
    </source>
</evidence>
<dbReference type="RefSeq" id="WP_096585390.1">
    <property type="nucleotide sequence ID" value="NZ_CAWNJS010000003.1"/>
</dbReference>
<reference evidence="1 2" key="1">
    <citation type="submission" date="2017-06" db="EMBL/GenBank/DDBJ databases">
        <title>Genome sequencing of cyanobaciteial culture collection at National Institute for Environmental Studies (NIES).</title>
        <authorList>
            <person name="Hirose Y."/>
            <person name="Shimura Y."/>
            <person name="Fujisawa T."/>
            <person name="Nakamura Y."/>
            <person name="Kawachi M."/>
        </authorList>
    </citation>
    <scope>NUCLEOTIDE SEQUENCE [LARGE SCALE GENOMIC DNA]</scope>
    <source>
        <strain evidence="1 2">NIES-37</strain>
        <plasmid evidence="2">Plasmid2 dna</plasmid>
    </source>
</reference>
<dbReference type="KEGG" id="ttq:NIES37_72450"/>
<name>A0A1Z4NC29_9CYAN</name>
<dbReference type="EMBL" id="AP018250">
    <property type="protein sequence ID" value="BAZ03232.1"/>
    <property type="molecule type" value="Genomic_DNA"/>
</dbReference>
<dbReference type="AlphaFoldDB" id="A0A1Z4NC29"/>
<evidence type="ECO:0000313" key="2">
    <source>
        <dbReference type="Proteomes" id="UP000218785"/>
    </source>
</evidence>
<gene>
    <name evidence="1" type="ORF">NIES37_72450</name>
</gene>